<gene>
    <name evidence="1" type="ORF">LHA_0260</name>
</gene>
<evidence type="ECO:0008006" key="3">
    <source>
        <dbReference type="Google" id="ProtNLM"/>
    </source>
</evidence>
<dbReference type="STRING" id="449.LHA_0260"/>
<dbReference type="EMBL" id="LN681225">
    <property type="protein sequence ID" value="CEK09372.1"/>
    <property type="molecule type" value="Genomic_DNA"/>
</dbReference>
<sequence length="58" mass="6642">MLLSAGENPLWLATQMGHRDTEMIIKHYGRWIPDKSTVAGYQQVNDWNLSMGTTKYVS</sequence>
<reference evidence="2" key="1">
    <citation type="submission" date="2014-09" db="EMBL/GenBank/DDBJ databases">
        <authorList>
            <person name="Gomez-Valero L."/>
        </authorList>
    </citation>
    <scope>NUCLEOTIDE SEQUENCE [LARGE SCALE GENOMIC DNA]</scope>
    <source>
        <strain evidence="2">ATCC35250</strain>
    </source>
</reference>
<evidence type="ECO:0000313" key="1">
    <source>
        <dbReference type="EMBL" id="CEK09372.1"/>
    </source>
</evidence>
<proteinExistence type="predicted"/>
<dbReference type="KEGG" id="lha:LHA_0260"/>
<organism evidence="1 2">
    <name type="scientific">Legionella hackeliae</name>
    <dbReference type="NCBI Taxonomy" id="449"/>
    <lineage>
        <taxon>Bacteria</taxon>
        <taxon>Pseudomonadati</taxon>
        <taxon>Pseudomonadota</taxon>
        <taxon>Gammaproteobacteria</taxon>
        <taxon>Legionellales</taxon>
        <taxon>Legionellaceae</taxon>
        <taxon>Legionella</taxon>
    </lineage>
</organism>
<dbReference type="AlphaFoldDB" id="A0A0A8UQJ4"/>
<dbReference type="Proteomes" id="UP000032803">
    <property type="component" value="Chromosome I"/>
</dbReference>
<evidence type="ECO:0000313" key="2">
    <source>
        <dbReference type="Proteomes" id="UP000032803"/>
    </source>
</evidence>
<keyword evidence="2" id="KW-1185">Reference proteome</keyword>
<dbReference type="HOGENOM" id="CLU_3163725_0_0_6"/>
<accession>A0A0A8UQJ4</accession>
<name>A0A0A8UQJ4_LEGHA</name>
<protein>
    <recommendedName>
        <fullName evidence="3">Integrase</fullName>
    </recommendedName>
</protein>